<keyword evidence="6" id="KW-0645">Protease</keyword>
<feature type="non-terminal residue" evidence="20">
    <location>
        <position position="1"/>
    </location>
</feature>
<dbReference type="GO" id="GO:0030288">
    <property type="term" value="C:outer membrane-bounded periplasmic space"/>
    <property type="evidence" value="ECO:0007669"/>
    <property type="project" value="TreeGrafter"/>
</dbReference>
<gene>
    <name evidence="20" type="ORF">A2876_05255</name>
</gene>
<dbReference type="GO" id="GO:0006508">
    <property type="term" value="P:proteolysis"/>
    <property type="evidence" value="ECO:0007669"/>
    <property type="project" value="UniProtKB-KW"/>
</dbReference>
<keyword evidence="17" id="KW-1133">Transmembrane helix</keyword>
<dbReference type="InterPro" id="IPR001460">
    <property type="entry name" value="PCN-bd_Tpept"/>
</dbReference>
<dbReference type="InterPro" id="IPR012338">
    <property type="entry name" value="Beta-lactam/transpept-like"/>
</dbReference>
<evidence type="ECO:0000256" key="5">
    <source>
        <dbReference type="ARBA" id="ARBA00022645"/>
    </source>
</evidence>
<organism evidence="20 21">
    <name type="scientific">Candidatus Amesbacteria bacterium RIFCSPHIGHO2_01_FULL_48_32b</name>
    <dbReference type="NCBI Taxonomy" id="1797253"/>
    <lineage>
        <taxon>Bacteria</taxon>
        <taxon>Candidatus Amesiibacteriota</taxon>
    </lineage>
</organism>
<dbReference type="GO" id="GO:0071555">
    <property type="term" value="P:cell wall organization"/>
    <property type="evidence" value="ECO:0007669"/>
    <property type="project" value="UniProtKB-KW"/>
</dbReference>
<keyword evidence="4" id="KW-1003">Cell membrane</keyword>
<dbReference type="InterPro" id="IPR001264">
    <property type="entry name" value="Glyco_trans_51"/>
</dbReference>
<dbReference type="PANTHER" id="PTHR32282:SF11">
    <property type="entry name" value="PENICILLIN-BINDING PROTEIN 1B"/>
    <property type="match status" value="1"/>
</dbReference>
<keyword evidence="11" id="KW-0573">Peptidoglycan synthesis</keyword>
<dbReference type="PANTHER" id="PTHR32282">
    <property type="entry name" value="BINDING PROTEIN TRANSPEPTIDASE, PUTATIVE-RELATED"/>
    <property type="match status" value="1"/>
</dbReference>
<evidence type="ECO:0000256" key="2">
    <source>
        <dbReference type="ARBA" id="ARBA00007090"/>
    </source>
</evidence>
<dbReference type="Gene3D" id="1.10.3810.10">
    <property type="entry name" value="Biosynthetic peptidoglycan transglycosylase-like"/>
    <property type="match status" value="1"/>
</dbReference>
<evidence type="ECO:0000256" key="14">
    <source>
        <dbReference type="ARBA" id="ARBA00023316"/>
    </source>
</evidence>
<dbReference type="GO" id="GO:0008658">
    <property type="term" value="F:penicillin binding"/>
    <property type="evidence" value="ECO:0007669"/>
    <property type="project" value="InterPro"/>
</dbReference>
<dbReference type="InterPro" id="IPR050396">
    <property type="entry name" value="Glycosyltr_51/Transpeptidase"/>
</dbReference>
<dbReference type="GO" id="GO:0009002">
    <property type="term" value="F:serine-type D-Ala-D-Ala carboxypeptidase activity"/>
    <property type="evidence" value="ECO:0007669"/>
    <property type="project" value="UniProtKB-EC"/>
</dbReference>
<keyword evidence="13" id="KW-0511">Multifunctional enzyme</keyword>
<evidence type="ECO:0000256" key="7">
    <source>
        <dbReference type="ARBA" id="ARBA00022676"/>
    </source>
</evidence>
<dbReference type="GO" id="GO:0005886">
    <property type="term" value="C:plasma membrane"/>
    <property type="evidence" value="ECO:0007669"/>
    <property type="project" value="UniProtKB-SubCell"/>
</dbReference>
<accession>A0A1F4YDF5</accession>
<dbReference type="GO" id="GO:0009252">
    <property type="term" value="P:peptidoglycan biosynthetic process"/>
    <property type="evidence" value="ECO:0007669"/>
    <property type="project" value="UniProtKB-KW"/>
</dbReference>
<comment type="caution">
    <text evidence="20">The sequence shown here is derived from an EMBL/GenBank/DDBJ whole genome shotgun (WGS) entry which is preliminary data.</text>
</comment>
<evidence type="ECO:0000256" key="8">
    <source>
        <dbReference type="ARBA" id="ARBA00022679"/>
    </source>
</evidence>
<comment type="subcellular location">
    <subcellularLocation>
        <location evidence="1">Cell membrane</location>
    </subcellularLocation>
</comment>
<dbReference type="Pfam" id="PF00905">
    <property type="entry name" value="Transpeptidase"/>
    <property type="match status" value="1"/>
</dbReference>
<dbReference type="FunFam" id="1.10.3810.10:FF:000001">
    <property type="entry name" value="Penicillin-binding protein 1A"/>
    <property type="match status" value="1"/>
</dbReference>
<evidence type="ECO:0000313" key="20">
    <source>
        <dbReference type="EMBL" id="OGC91999.1"/>
    </source>
</evidence>
<dbReference type="AlphaFoldDB" id="A0A1F4YDF5"/>
<dbReference type="GO" id="GO:0008360">
    <property type="term" value="P:regulation of cell shape"/>
    <property type="evidence" value="ECO:0007669"/>
    <property type="project" value="UniProtKB-KW"/>
</dbReference>
<evidence type="ECO:0000256" key="10">
    <source>
        <dbReference type="ARBA" id="ARBA00022960"/>
    </source>
</evidence>
<dbReference type="Pfam" id="PF00912">
    <property type="entry name" value="Transgly"/>
    <property type="match status" value="1"/>
</dbReference>
<keyword evidence="7" id="KW-0328">Glycosyltransferase</keyword>
<feature type="domain" description="Penicillin-binding protein transpeptidase" evidence="18">
    <location>
        <begin position="338"/>
        <end position="636"/>
    </location>
</feature>
<dbReference type="Gene3D" id="3.40.710.10">
    <property type="entry name" value="DD-peptidase/beta-lactamase superfamily"/>
    <property type="match status" value="1"/>
</dbReference>
<evidence type="ECO:0000256" key="4">
    <source>
        <dbReference type="ARBA" id="ARBA00022475"/>
    </source>
</evidence>
<dbReference type="Proteomes" id="UP000178176">
    <property type="component" value="Unassembled WGS sequence"/>
</dbReference>
<evidence type="ECO:0000256" key="1">
    <source>
        <dbReference type="ARBA" id="ARBA00004236"/>
    </source>
</evidence>
<dbReference type="SUPFAM" id="SSF53955">
    <property type="entry name" value="Lysozyme-like"/>
    <property type="match status" value="1"/>
</dbReference>
<dbReference type="SUPFAM" id="SSF56601">
    <property type="entry name" value="beta-lactamase/transpeptidase-like"/>
    <property type="match status" value="1"/>
</dbReference>
<protein>
    <submittedName>
        <fullName evidence="20">Uncharacterized protein</fullName>
    </submittedName>
</protein>
<comment type="similarity">
    <text evidence="3">In the N-terminal section; belongs to the glycosyltransferase 51 family.</text>
</comment>
<sequence>KISRRKSPAAKSKFRKLKLGKLSRRQIHRNWKLISTALSLCFFIALSLYFFWDLPNPKNLTSRPAPASTRLLDRHGALIYEIFETERRTPVRLSTLPKHLIDATLAAEDKDFYSHSGFSLRGITRAFLNTFFKRNLQGGSTITQQLVKKALLSDERTLRRKVREFALSSLVELLYTKDEILELYLNQVPYGGTAYGIESAALTYFGKTAATLSLTESALLAGLPQAPSYYSPFGAHPELAQDRKNYVLRQMLDNRMISESDYASASAQVLTFSPPTTLRAPHFSLWVKDLLANEYGLHTVEQEGLTVITTLDLELQEFAQNTVATETAKLQKEKVGNGAVLITLPRTGEILGLVGSRDYYDSLNDGAVNVVLARRQPGSSIKPVNYALAFERRLLTPGTLLNDKPTCFAIPNQKNYCPDNYDNQFHGPTQVRFALGNSFNIPAVKTLVLNGLSDFVASSSAFGLTTFTDPKNYGPSLTLGGGEVTMYDMATAYAVFANTGRRVDLNPILQIIDRSGKILESANLKALSPSEAEKAAPHELITINSKPYVSTPPPDTRVISAETAFLISHILYDNGARSATFGSSSFLNIKGHPEVSVKTGTTNDKRDNWTIGYNPDILVAVWVGNNDNTPLSRIASGVTGAAPIWNKVTTQALKNYKQNWPTQPAGVTGTLICSLSGLKAPENPDPGSCPTRYEYFLSGTTPPIQAENLRRDIAIFKPTQSPATPGQITQFPGDIETQNHSVIYDALGTALCLDCAGGYGDADIIRLDSTGRAAR</sequence>
<evidence type="ECO:0000256" key="15">
    <source>
        <dbReference type="ARBA" id="ARBA00034000"/>
    </source>
</evidence>
<reference evidence="20 21" key="1">
    <citation type="journal article" date="2016" name="Nat. Commun.">
        <title>Thousands of microbial genomes shed light on interconnected biogeochemical processes in an aquifer system.</title>
        <authorList>
            <person name="Anantharaman K."/>
            <person name="Brown C.T."/>
            <person name="Hug L.A."/>
            <person name="Sharon I."/>
            <person name="Castelle C.J."/>
            <person name="Probst A.J."/>
            <person name="Thomas B.C."/>
            <person name="Singh A."/>
            <person name="Wilkins M.J."/>
            <person name="Karaoz U."/>
            <person name="Brodie E.L."/>
            <person name="Williams K.H."/>
            <person name="Hubbard S.S."/>
            <person name="Banfield J.F."/>
        </authorList>
    </citation>
    <scope>NUCLEOTIDE SEQUENCE [LARGE SCALE GENOMIC DNA]</scope>
</reference>
<keyword evidence="9" id="KW-0378">Hydrolase</keyword>
<keyword evidence="12 17" id="KW-0472">Membrane</keyword>
<dbReference type="EMBL" id="MEXH01000025">
    <property type="protein sequence ID" value="OGC91999.1"/>
    <property type="molecule type" value="Genomic_DNA"/>
</dbReference>
<keyword evidence="17" id="KW-0812">Transmembrane</keyword>
<evidence type="ECO:0000256" key="12">
    <source>
        <dbReference type="ARBA" id="ARBA00023136"/>
    </source>
</evidence>
<keyword evidence="8" id="KW-0808">Transferase</keyword>
<evidence type="ECO:0000259" key="19">
    <source>
        <dbReference type="Pfam" id="PF00912"/>
    </source>
</evidence>
<evidence type="ECO:0000259" key="18">
    <source>
        <dbReference type="Pfam" id="PF00905"/>
    </source>
</evidence>
<comment type="similarity">
    <text evidence="2">In the C-terminal section; belongs to the transpeptidase family.</text>
</comment>
<evidence type="ECO:0000256" key="3">
    <source>
        <dbReference type="ARBA" id="ARBA00007739"/>
    </source>
</evidence>
<evidence type="ECO:0000256" key="11">
    <source>
        <dbReference type="ARBA" id="ARBA00022984"/>
    </source>
</evidence>
<keyword evidence="5" id="KW-0121">Carboxypeptidase</keyword>
<evidence type="ECO:0000256" key="6">
    <source>
        <dbReference type="ARBA" id="ARBA00022670"/>
    </source>
</evidence>
<comment type="catalytic activity">
    <reaction evidence="16">
        <text>[GlcNAc-(1-&gt;4)-Mur2Ac(oyl-L-Ala-gamma-D-Glu-L-Lys-D-Ala-D-Ala)](n)-di-trans,octa-cis-undecaprenyl diphosphate + beta-D-GlcNAc-(1-&gt;4)-Mur2Ac(oyl-L-Ala-gamma-D-Glu-L-Lys-D-Ala-D-Ala)-di-trans,octa-cis-undecaprenyl diphosphate = [GlcNAc-(1-&gt;4)-Mur2Ac(oyl-L-Ala-gamma-D-Glu-L-Lys-D-Ala-D-Ala)](n+1)-di-trans,octa-cis-undecaprenyl diphosphate + di-trans,octa-cis-undecaprenyl diphosphate + H(+)</text>
        <dbReference type="Rhea" id="RHEA:23708"/>
        <dbReference type="Rhea" id="RHEA-COMP:9602"/>
        <dbReference type="Rhea" id="RHEA-COMP:9603"/>
        <dbReference type="ChEBI" id="CHEBI:15378"/>
        <dbReference type="ChEBI" id="CHEBI:58405"/>
        <dbReference type="ChEBI" id="CHEBI:60033"/>
        <dbReference type="ChEBI" id="CHEBI:78435"/>
        <dbReference type="EC" id="2.4.99.28"/>
    </reaction>
</comment>
<dbReference type="GO" id="GO:0008955">
    <property type="term" value="F:peptidoglycan glycosyltransferase activity"/>
    <property type="evidence" value="ECO:0007669"/>
    <property type="project" value="UniProtKB-EC"/>
</dbReference>
<evidence type="ECO:0000256" key="13">
    <source>
        <dbReference type="ARBA" id="ARBA00023268"/>
    </source>
</evidence>
<dbReference type="InterPro" id="IPR036950">
    <property type="entry name" value="PBP_transglycosylase"/>
</dbReference>
<proteinExistence type="inferred from homology"/>
<keyword evidence="14" id="KW-0961">Cell wall biogenesis/degradation</keyword>
<evidence type="ECO:0000313" key="21">
    <source>
        <dbReference type="Proteomes" id="UP000178176"/>
    </source>
</evidence>
<feature type="domain" description="Glycosyl transferase family 51" evidence="19">
    <location>
        <begin position="77"/>
        <end position="251"/>
    </location>
</feature>
<evidence type="ECO:0000256" key="17">
    <source>
        <dbReference type="SAM" id="Phobius"/>
    </source>
</evidence>
<evidence type="ECO:0000256" key="9">
    <source>
        <dbReference type="ARBA" id="ARBA00022801"/>
    </source>
</evidence>
<keyword evidence="10" id="KW-0133">Cell shape</keyword>
<feature type="transmembrane region" description="Helical" evidence="17">
    <location>
        <begin position="31"/>
        <end position="52"/>
    </location>
</feature>
<comment type="catalytic activity">
    <reaction evidence="15">
        <text>Preferential cleavage: (Ac)2-L-Lys-D-Ala-|-D-Ala. Also transpeptidation of peptidyl-alanyl moieties that are N-acyl substituents of D-alanine.</text>
        <dbReference type="EC" id="3.4.16.4"/>
    </reaction>
</comment>
<name>A0A1F4YDF5_9BACT</name>
<dbReference type="InterPro" id="IPR023346">
    <property type="entry name" value="Lysozyme-like_dom_sf"/>
</dbReference>
<evidence type="ECO:0000256" key="16">
    <source>
        <dbReference type="ARBA" id="ARBA00049902"/>
    </source>
</evidence>